<dbReference type="AlphaFoldDB" id="A0A7R9PWB7"/>
<dbReference type="GO" id="GO:0030488">
    <property type="term" value="P:tRNA methylation"/>
    <property type="evidence" value="ECO:0007669"/>
    <property type="project" value="InterPro"/>
</dbReference>
<evidence type="ECO:0000313" key="9">
    <source>
        <dbReference type="Proteomes" id="UP000759131"/>
    </source>
</evidence>
<evidence type="ECO:0000256" key="5">
    <source>
        <dbReference type="ARBA" id="ARBA00023242"/>
    </source>
</evidence>
<keyword evidence="4" id="KW-0819">tRNA processing</keyword>
<name>A0A7R9PWB7_9ACAR</name>
<comment type="similarity">
    <text evidence="2">Belongs to the TRM6/GCD10 family.</text>
</comment>
<keyword evidence="5" id="KW-0539">Nucleus</keyword>
<gene>
    <name evidence="8" type="ORF">OSB1V03_LOCUS3792</name>
</gene>
<dbReference type="GO" id="GO:0005634">
    <property type="term" value="C:nucleus"/>
    <property type="evidence" value="ECO:0007669"/>
    <property type="project" value="UniProtKB-SubCell"/>
</dbReference>
<dbReference type="PANTHER" id="PTHR12945">
    <property type="entry name" value="TRANSLATION INITIATION FACTOR EIF3-RELATED"/>
    <property type="match status" value="1"/>
</dbReference>
<evidence type="ECO:0000256" key="7">
    <source>
        <dbReference type="SAM" id="MobiDB-lite"/>
    </source>
</evidence>
<evidence type="ECO:0000313" key="8">
    <source>
        <dbReference type="EMBL" id="CAD7623336.1"/>
    </source>
</evidence>
<dbReference type="EMBL" id="OC856181">
    <property type="protein sequence ID" value="CAD7623336.1"/>
    <property type="molecule type" value="Genomic_DNA"/>
</dbReference>
<evidence type="ECO:0000256" key="3">
    <source>
        <dbReference type="ARBA" id="ARBA00021704"/>
    </source>
</evidence>
<dbReference type="OrthoDB" id="10254665at2759"/>
<feature type="compositionally biased region" description="Basic and acidic residues" evidence="7">
    <location>
        <begin position="297"/>
        <end position="310"/>
    </location>
</feature>
<dbReference type="Gene3D" id="3.40.50.150">
    <property type="entry name" value="Vaccinia Virus protein VP39"/>
    <property type="match status" value="1"/>
</dbReference>
<accession>A0A7R9PWB7</accession>
<dbReference type="InterPro" id="IPR029063">
    <property type="entry name" value="SAM-dependent_MTases_sf"/>
</dbReference>
<dbReference type="Proteomes" id="UP000759131">
    <property type="component" value="Unassembled WGS sequence"/>
</dbReference>
<dbReference type="EMBL" id="CAJPIZ010001606">
    <property type="protein sequence ID" value="CAG2103766.1"/>
    <property type="molecule type" value="Genomic_DNA"/>
</dbReference>
<protein>
    <recommendedName>
        <fullName evidence="3">tRNA (adenine(58)-N(1))-methyltransferase non-catalytic subunit TRM6</fullName>
    </recommendedName>
    <alternativeName>
        <fullName evidence="6">tRNA(m1A58)-methyltransferase subunit TRM6</fullName>
    </alternativeName>
</protein>
<dbReference type="PANTHER" id="PTHR12945:SF0">
    <property type="entry name" value="TRNA (ADENINE(58)-N(1))-METHYLTRANSFERASE NON-CATALYTIC SUBUNIT TRM6"/>
    <property type="match status" value="1"/>
</dbReference>
<reference evidence="8" key="1">
    <citation type="submission" date="2020-11" db="EMBL/GenBank/DDBJ databases">
        <authorList>
            <person name="Tran Van P."/>
        </authorList>
    </citation>
    <scope>NUCLEOTIDE SEQUENCE</scope>
</reference>
<keyword evidence="9" id="KW-1185">Reference proteome</keyword>
<dbReference type="GO" id="GO:0031515">
    <property type="term" value="C:tRNA (m1A) methyltransferase complex"/>
    <property type="evidence" value="ECO:0007669"/>
    <property type="project" value="InterPro"/>
</dbReference>
<comment type="subcellular location">
    <subcellularLocation>
        <location evidence="1">Nucleus</location>
    </subcellularLocation>
</comment>
<evidence type="ECO:0000256" key="1">
    <source>
        <dbReference type="ARBA" id="ARBA00004123"/>
    </source>
</evidence>
<evidence type="ECO:0000256" key="4">
    <source>
        <dbReference type="ARBA" id="ARBA00022694"/>
    </source>
</evidence>
<evidence type="ECO:0000256" key="6">
    <source>
        <dbReference type="ARBA" id="ARBA00032319"/>
    </source>
</evidence>
<feature type="region of interest" description="Disordered" evidence="7">
    <location>
        <begin position="284"/>
        <end position="310"/>
    </location>
</feature>
<dbReference type="Pfam" id="PF04189">
    <property type="entry name" value="Gcd10p"/>
    <property type="match status" value="1"/>
</dbReference>
<feature type="region of interest" description="Disordered" evidence="7">
    <location>
        <begin position="399"/>
        <end position="421"/>
    </location>
</feature>
<proteinExistence type="inferred from homology"/>
<organism evidence="8">
    <name type="scientific">Medioppia subpectinata</name>
    <dbReference type="NCBI Taxonomy" id="1979941"/>
    <lineage>
        <taxon>Eukaryota</taxon>
        <taxon>Metazoa</taxon>
        <taxon>Ecdysozoa</taxon>
        <taxon>Arthropoda</taxon>
        <taxon>Chelicerata</taxon>
        <taxon>Arachnida</taxon>
        <taxon>Acari</taxon>
        <taxon>Acariformes</taxon>
        <taxon>Sarcoptiformes</taxon>
        <taxon>Oribatida</taxon>
        <taxon>Brachypylina</taxon>
        <taxon>Oppioidea</taxon>
        <taxon>Oppiidae</taxon>
        <taxon>Medioppia</taxon>
    </lineage>
</organism>
<evidence type="ECO:0000256" key="2">
    <source>
        <dbReference type="ARBA" id="ARBA00008320"/>
    </source>
</evidence>
<sequence>MAEEDVKCVMDGKDVIKAGNYVIIRRTHDKESCRLIKAEIDKPVYLGKQRIHLNNIFGHRFGTTYAVNKDRNLDVVNIHETVDQSLELPQMSAQLEANSKDNRFILDDGKSQKLSRDDIESLKSSLTSNEVIENLVKNCTTFDQKTPFAQQKYLKKKQKKYSNLVTILRPNVRLLTEMYFSRGPQKIDFLRIDSLSQMLSLCNVMSGGKYIVLDTNLGILTAAVVERLGSDGNVIQVYTDVGPVSTYRQAVDALNLPNETINQILFGLQINEIYRLSQNDSRLEMSDQNNDQQMDESDTKQTDSEKANRRALRHKEAMKALEILKDRDMDGLLYLSKCYEPLDIIMLLIDFLADSRPFAIFSPYMEPLSRCFNELKKKAVFLRLTETWLRKYQVLKDRTRPDMTMSPSSGPESDSPEELQN</sequence>
<dbReference type="InterPro" id="IPR017423">
    <property type="entry name" value="TRM6"/>
</dbReference>